<keyword evidence="2" id="KW-1185">Reference proteome</keyword>
<name>A0A9D4FI99_DREPO</name>
<evidence type="ECO:0000313" key="2">
    <source>
        <dbReference type="Proteomes" id="UP000828390"/>
    </source>
</evidence>
<proteinExistence type="predicted"/>
<evidence type="ECO:0000313" key="1">
    <source>
        <dbReference type="EMBL" id="KAH3799629.1"/>
    </source>
</evidence>
<organism evidence="1 2">
    <name type="scientific">Dreissena polymorpha</name>
    <name type="common">Zebra mussel</name>
    <name type="synonym">Mytilus polymorpha</name>
    <dbReference type="NCBI Taxonomy" id="45954"/>
    <lineage>
        <taxon>Eukaryota</taxon>
        <taxon>Metazoa</taxon>
        <taxon>Spiralia</taxon>
        <taxon>Lophotrochozoa</taxon>
        <taxon>Mollusca</taxon>
        <taxon>Bivalvia</taxon>
        <taxon>Autobranchia</taxon>
        <taxon>Heteroconchia</taxon>
        <taxon>Euheterodonta</taxon>
        <taxon>Imparidentia</taxon>
        <taxon>Neoheterodontei</taxon>
        <taxon>Myida</taxon>
        <taxon>Dreissenoidea</taxon>
        <taxon>Dreissenidae</taxon>
        <taxon>Dreissena</taxon>
    </lineage>
</organism>
<dbReference type="EMBL" id="JAIWYP010000007">
    <property type="protein sequence ID" value="KAH3799629.1"/>
    <property type="molecule type" value="Genomic_DNA"/>
</dbReference>
<protein>
    <submittedName>
        <fullName evidence="1">Uncharacterized protein</fullName>
    </submittedName>
</protein>
<comment type="caution">
    <text evidence="1">The sequence shown here is derived from an EMBL/GenBank/DDBJ whole genome shotgun (WGS) entry which is preliminary data.</text>
</comment>
<gene>
    <name evidence="1" type="ORF">DPMN_153240</name>
</gene>
<reference evidence="1" key="2">
    <citation type="submission" date="2020-11" db="EMBL/GenBank/DDBJ databases">
        <authorList>
            <person name="McCartney M.A."/>
            <person name="Auch B."/>
            <person name="Kono T."/>
            <person name="Mallez S."/>
            <person name="Becker A."/>
            <person name="Gohl D.M."/>
            <person name="Silverstein K.A.T."/>
            <person name="Koren S."/>
            <person name="Bechman K.B."/>
            <person name="Herman A."/>
            <person name="Abrahante J.E."/>
            <person name="Garbe J."/>
        </authorList>
    </citation>
    <scope>NUCLEOTIDE SEQUENCE</scope>
    <source>
        <strain evidence="1">Duluth1</strain>
        <tissue evidence="1">Whole animal</tissue>
    </source>
</reference>
<accession>A0A9D4FI99</accession>
<dbReference type="Proteomes" id="UP000828390">
    <property type="component" value="Unassembled WGS sequence"/>
</dbReference>
<sequence>MFANSQLWGIRFPSATISTSFGPLPVRNLLAPALGASRFDGLLYAAADPLSSPCLNSFGMPLMSGAERTKFGIPISTPSSVFSQFVNASPVAIVRPFPMGAFVTEMQASNNADSHQVNISVIISSSQLVIIATVIISVG</sequence>
<reference evidence="1" key="1">
    <citation type="journal article" date="2019" name="bioRxiv">
        <title>The Genome of the Zebra Mussel, Dreissena polymorpha: A Resource for Invasive Species Research.</title>
        <authorList>
            <person name="McCartney M.A."/>
            <person name="Auch B."/>
            <person name="Kono T."/>
            <person name="Mallez S."/>
            <person name="Zhang Y."/>
            <person name="Obille A."/>
            <person name="Becker A."/>
            <person name="Abrahante J.E."/>
            <person name="Garbe J."/>
            <person name="Badalamenti J.P."/>
            <person name="Herman A."/>
            <person name="Mangelson H."/>
            <person name="Liachko I."/>
            <person name="Sullivan S."/>
            <person name="Sone E.D."/>
            <person name="Koren S."/>
            <person name="Silverstein K.A.T."/>
            <person name="Beckman K.B."/>
            <person name="Gohl D.M."/>
        </authorList>
    </citation>
    <scope>NUCLEOTIDE SEQUENCE</scope>
    <source>
        <strain evidence="1">Duluth1</strain>
        <tissue evidence="1">Whole animal</tissue>
    </source>
</reference>
<dbReference type="AlphaFoldDB" id="A0A9D4FI99"/>